<dbReference type="Gene3D" id="1.25.40.10">
    <property type="entry name" value="Tetratricopeptide repeat domain"/>
    <property type="match status" value="5"/>
</dbReference>
<evidence type="ECO:0000313" key="4">
    <source>
        <dbReference type="Proteomes" id="UP001412067"/>
    </source>
</evidence>
<evidence type="ECO:0000256" key="2">
    <source>
        <dbReference type="PROSITE-ProRule" id="PRU00708"/>
    </source>
</evidence>
<reference evidence="3 4" key="1">
    <citation type="journal article" date="2022" name="Nat. Plants">
        <title>Genomes of leafy and leafless Platanthera orchids illuminate the evolution of mycoheterotrophy.</title>
        <authorList>
            <person name="Li M.H."/>
            <person name="Liu K.W."/>
            <person name="Li Z."/>
            <person name="Lu H.C."/>
            <person name="Ye Q.L."/>
            <person name="Zhang D."/>
            <person name="Wang J.Y."/>
            <person name="Li Y.F."/>
            <person name="Zhong Z.M."/>
            <person name="Liu X."/>
            <person name="Yu X."/>
            <person name="Liu D.K."/>
            <person name="Tu X.D."/>
            <person name="Liu B."/>
            <person name="Hao Y."/>
            <person name="Liao X.Y."/>
            <person name="Jiang Y.T."/>
            <person name="Sun W.H."/>
            <person name="Chen J."/>
            <person name="Chen Y.Q."/>
            <person name="Ai Y."/>
            <person name="Zhai J.W."/>
            <person name="Wu S.S."/>
            <person name="Zhou Z."/>
            <person name="Hsiao Y.Y."/>
            <person name="Wu W.L."/>
            <person name="Chen Y.Y."/>
            <person name="Lin Y.F."/>
            <person name="Hsu J.L."/>
            <person name="Li C.Y."/>
            <person name="Wang Z.W."/>
            <person name="Zhao X."/>
            <person name="Zhong W.Y."/>
            <person name="Ma X.K."/>
            <person name="Ma L."/>
            <person name="Huang J."/>
            <person name="Chen G.Z."/>
            <person name="Huang M.Z."/>
            <person name="Huang L."/>
            <person name="Peng D.H."/>
            <person name="Luo Y.B."/>
            <person name="Zou S.Q."/>
            <person name="Chen S.P."/>
            <person name="Lan S."/>
            <person name="Tsai W.C."/>
            <person name="Van de Peer Y."/>
            <person name="Liu Z.J."/>
        </authorList>
    </citation>
    <scope>NUCLEOTIDE SEQUENCE [LARGE SCALE GENOMIC DNA]</scope>
    <source>
        <strain evidence="3">Lor288</strain>
    </source>
</reference>
<dbReference type="InterPro" id="IPR046960">
    <property type="entry name" value="PPR_At4g14850-like_plant"/>
</dbReference>
<feature type="repeat" description="PPR" evidence="2">
    <location>
        <begin position="130"/>
        <end position="164"/>
    </location>
</feature>
<keyword evidence="1" id="KW-0677">Repeat</keyword>
<sequence>MLCQVLKVQRLLSSNTRQSFFQSYPNLSAHCHFHHEAAIIELCKQRRFKEALFTLHSLESKTLCRSTYAHLFAACASLKSLHHGRLLHRHLSSSGIPTDVILHNHILIMYGKCRSMDDARQLFDIMPERNVVSWTSMISGYSQSNREAESVVMYLEMLYAGLLPDQFSLGSVIRSCSGLLDVELGMQLHCHVVKLGYESDLTVLNTLITMYSKTDWMGDAFMVFQRIRKKDLISWGAMIAGFSQQGHDLRALELFQEMISVGDYLPNEFHFGSALNACGNVHLLRYGEQMHSLCMKIGLEKYTCVGCALSDMYAKCGKLDCTRKAFYQVEIPDLVSWNSVIGAFASGGYVDEAIHFFSEMRFSGSKPDNITVLCLLCSCTIPRSLFQGQLIHAYLFKMSFGKKDTVCNAILNMYAKCSDLNASLNLFEEMIDTRNTVSWNTILTACLQHQQPLEVLRLSALMRCSKFEFDQVTLNSILSASADLACLEIGNQVHCNAFKSGFEDSLMVRNGLINMYTKCGNLNHARKLFELTGSSCDVYSWNSLMVGYAQFGYGREALELFKRMQYSGIKPNHVTFVGVLSACSHIGLVDEGLHYYDMMSSTYDICPTREHCSCIVDLLSRAGRLSDAEIFILKIPIEPDAIMWKTLLAASRVHNNMEIGKRAAERLLCVDPYNSAAYILLCNIYASSDCWDDLAKLRKSMKSHGVKKAPGRSWIEVKGEMSDFIAEDRSHQKTEDIYWILNLLGFNMSEVELDSLCSFQGSLEAC</sequence>
<dbReference type="PANTHER" id="PTHR47926">
    <property type="entry name" value="PENTATRICOPEPTIDE REPEAT-CONTAINING PROTEIN"/>
    <property type="match status" value="1"/>
</dbReference>
<feature type="repeat" description="PPR" evidence="2">
    <location>
        <begin position="333"/>
        <end position="367"/>
    </location>
</feature>
<feature type="repeat" description="PPR" evidence="2">
    <location>
        <begin position="231"/>
        <end position="265"/>
    </location>
</feature>
<dbReference type="PANTHER" id="PTHR47926:SF420">
    <property type="entry name" value="REPEAT-CONTAINING PROTEIN, PUTATIVE-RELATED"/>
    <property type="match status" value="1"/>
</dbReference>
<dbReference type="NCBIfam" id="TIGR00756">
    <property type="entry name" value="PPR"/>
    <property type="match status" value="3"/>
</dbReference>
<dbReference type="Pfam" id="PF13041">
    <property type="entry name" value="PPR_2"/>
    <property type="match status" value="2"/>
</dbReference>
<accession>A0ABR2N4J7</accession>
<evidence type="ECO:0000313" key="3">
    <source>
        <dbReference type="EMBL" id="KAK8971049.1"/>
    </source>
</evidence>
<dbReference type="InterPro" id="IPR046848">
    <property type="entry name" value="E_motif"/>
</dbReference>
<dbReference type="InterPro" id="IPR011990">
    <property type="entry name" value="TPR-like_helical_dom_sf"/>
</dbReference>
<name>A0ABR2N4J7_9ASPA</name>
<dbReference type="PROSITE" id="PS51375">
    <property type="entry name" value="PPR"/>
    <property type="match status" value="4"/>
</dbReference>
<gene>
    <name evidence="3" type="primary">PCMP-E86</name>
    <name evidence="3" type="ORF">KSP40_PGU009349</name>
</gene>
<dbReference type="Pfam" id="PF01535">
    <property type="entry name" value="PPR"/>
    <property type="match status" value="6"/>
</dbReference>
<dbReference type="Proteomes" id="UP001412067">
    <property type="component" value="Unassembled WGS sequence"/>
</dbReference>
<protein>
    <submittedName>
        <fullName evidence="3">Pentatricopeptide repeat-containing protein</fullName>
    </submittedName>
</protein>
<dbReference type="Pfam" id="PF20431">
    <property type="entry name" value="E_motif"/>
    <property type="match status" value="1"/>
</dbReference>
<proteinExistence type="predicted"/>
<dbReference type="InterPro" id="IPR002885">
    <property type="entry name" value="PPR_rpt"/>
</dbReference>
<comment type="caution">
    <text evidence="3">The sequence shown here is derived from an EMBL/GenBank/DDBJ whole genome shotgun (WGS) entry which is preliminary data.</text>
</comment>
<dbReference type="EMBL" id="JBBWWR010000001">
    <property type="protein sequence ID" value="KAK8971049.1"/>
    <property type="molecule type" value="Genomic_DNA"/>
</dbReference>
<evidence type="ECO:0000256" key="1">
    <source>
        <dbReference type="ARBA" id="ARBA00022737"/>
    </source>
</evidence>
<feature type="repeat" description="PPR" evidence="2">
    <location>
        <begin position="537"/>
        <end position="571"/>
    </location>
</feature>
<keyword evidence="4" id="KW-1185">Reference proteome</keyword>
<organism evidence="3 4">
    <name type="scientific">Platanthera guangdongensis</name>
    <dbReference type="NCBI Taxonomy" id="2320717"/>
    <lineage>
        <taxon>Eukaryota</taxon>
        <taxon>Viridiplantae</taxon>
        <taxon>Streptophyta</taxon>
        <taxon>Embryophyta</taxon>
        <taxon>Tracheophyta</taxon>
        <taxon>Spermatophyta</taxon>
        <taxon>Magnoliopsida</taxon>
        <taxon>Liliopsida</taxon>
        <taxon>Asparagales</taxon>
        <taxon>Orchidaceae</taxon>
        <taxon>Orchidoideae</taxon>
        <taxon>Orchideae</taxon>
        <taxon>Orchidinae</taxon>
        <taxon>Platanthera</taxon>
    </lineage>
</organism>